<feature type="compositionally biased region" description="Basic and acidic residues" evidence="1">
    <location>
        <begin position="84"/>
        <end position="98"/>
    </location>
</feature>
<evidence type="ECO:0000313" key="3">
    <source>
        <dbReference type="Proteomes" id="UP000780801"/>
    </source>
</evidence>
<organism evidence="2 3">
    <name type="scientific">Lunasporangiospora selenospora</name>
    <dbReference type="NCBI Taxonomy" id="979761"/>
    <lineage>
        <taxon>Eukaryota</taxon>
        <taxon>Fungi</taxon>
        <taxon>Fungi incertae sedis</taxon>
        <taxon>Mucoromycota</taxon>
        <taxon>Mortierellomycotina</taxon>
        <taxon>Mortierellomycetes</taxon>
        <taxon>Mortierellales</taxon>
        <taxon>Mortierellaceae</taxon>
        <taxon>Lunasporangiospora</taxon>
    </lineage>
</organism>
<feature type="region of interest" description="Disordered" evidence="1">
    <location>
        <begin position="84"/>
        <end position="105"/>
    </location>
</feature>
<gene>
    <name evidence="2" type="ORF">BGW38_010223</name>
</gene>
<evidence type="ECO:0000256" key="1">
    <source>
        <dbReference type="SAM" id="MobiDB-lite"/>
    </source>
</evidence>
<name>A0A9P6KFL1_9FUNG</name>
<sequence length="121" mass="13449">MGVHGHKPWTKKHGYISGNLILGITELPDCGKKRVDLAWGFNPTIRWAYGTKSLDDAHAVVETQLRRIGEKDDVVVYVDGAQAQEKEKTQAERAEKQTKAQIKAETAISGLGQRLSTNQKH</sequence>
<keyword evidence="3" id="KW-1185">Reference proteome</keyword>
<dbReference type="AlphaFoldDB" id="A0A9P6KFL1"/>
<reference evidence="2" key="1">
    <citation type="journal article" date="2020" name="Fungal Divers.">
        <title>Resolving the Mortierellaceae phylogeny through synthesis of multi-gene phylogenetics and phylogenomics.</title>
        <authorList>
            <person name="Vandepol N."/>
            <person name="Liber J."/>
            <person name="Desiro A."/>
            <person name="Na H."/>
            <person name="Kennedy M."/>
            <person name="Barry K."/>
            <person name="Grigoriev I.V."/>
            <person name="Miller A.N."/>
            <person name="O'Donnell K."/>
            <person name="Stajich J.E."/>
            <person name="Bonito G."/>
        </authorList>
    </citation>
    <scope>NUCLEOTIDE SEQUENCE</scope>
    <source>
        <strain evidence="2">KOD1015</strain>
    </source>
</reference>
<accession>A0A9P6KFL1</accession>
<comment type="caution">
    <text evidence="2">The sequence shown here is derived from an EMBL/GenBank/DDBJ whole genome shotgun (WGS) entry which is preliminary data.</text>
</comment>
<dbReference type="OrthoDB" id="2433063at2759"/>
<protein>
    <submittedName>
        <fullName evidence="2">Uncharacterized protein</fullName>
    </submittedName>
</protein>
<dbReference type="EMBL" id="JAABOA010000808">
    <property type="protein sequence ID" value="KAF9583106.1"/>
    <property type="molecule type" value="Genomic_DNA"/>
</dbReference>
<proteinExistence type="predicted"/>
<dbReference type="Proteomes" id="UP000780801">
    <property type="component" value="Unassembled WGS sequence"/>
</dbReference>
<evidence type="ECO:0000313" key="2">
    <source>
        <dbReference type="EMBL" id="KAF9583106.1"/>
    </source>
</evidence>